<dbReference type="EMBL" id="AMCI01006855">
    <property type="protein sequence ID" value="EJW93642.1"/>
    <property type="molecule type" value="Genomic_DNA"/>
</dbReference>
<protein>
    <submittedName>
        <fullName evidence="3">Glycosyl transferase, group 1 family protein</fullName>
    </submittedName>
</protein>
<sequence>MVCHHLYLLTAMVREWYPDRKVIAVCHGSDLRQIEKNPLEREYIKQQIPKLDSIIALHKEQRKEIERIFDAEEEKIVVAGVGYNDQIFFQKSNQTHRSSLKKRRVIFAGKISEKKGVLSLLRALSYLSYPEDELEVVFAGGHGPEEEYQRIRKLAEACRYPVKFLGMLSQIELAEEFRKSDVFVLPSFFEGLALVNIEA</sequence>
<dbReference type="GO" id="GO:0009103">
    <property type="term" value="P:lipopolysaccharide biosynthetic process"/>
    <property type="evidence" value="ECO:0007669"/>
    <property type="project" value="TreeGrafter"/>
</dbReference>
<dbReference type="GO" id="GO:0016757">
    <property type="term" value="F:glycosyltransferase activity"/>
    <property type="evidence" value="ECO:0007669"/>
    <property type="project" value="InterPro"/>
</dbReference>
<feature type="domain" description="Glycosyl transferase family 1" evidence="2">
    <location>
        <begin position="91"/>
        <end position="199"/>
    </location>
</feature>
<name>J9FVP2_9ZZZZ</name>
<accession>J9FVP2</accession>
<evidence type="ECO:0000313" key="3">
    <source>
        <dbReference type="EMBL" id="EJW93642.1"/>
    </source>
</evidence>
<dbReference type="InterPro" id="IPR001296">
    <property type="entry name" value="Glyco_trans_1"/>
</dbReference>
<proteinExistence type="predicted"/>
<organism evidence="3">
    <name type="scientific">gut metagenome</name>
    <dbReference type="NCBI Taxonomy" id="749906"/>
    <lineage>
        <taxon>unclassified sequences</taxon>
        <taxon>metagenomes</taxon>
        <taxon>organismal metagenomes</taxon>
    </lineage>
</organism>
<evidence type="ECO:0000256" key="1">
    <source>
        <dbReference type="ARBA" id="ARBA00022679"/>
    </source>
</evidence>
<dbReference type="CDD" id="cd03801">
    <property type="entry name" value="GT4_PimA-like"/>
    <property type="match status" value="1"/>
</dbReference>
<feature type="non-terminal residue" evidence="3">
    <location>
        <position position="199"/>
    </location>
</feature>
<dbReference type="PANTHER" id="PTHR46401:SF2">
    <property type="entry name" value="GLYCOSYLTRANSFERASE WBBK-RELATED"/>
    <property type="match status" value="1"/>
</dbReference>
<dbReference type="AlphaFoldDB" id="J9FVP2"/>
<reference evidence="3" key="1">
    <citation type="journal article" date="2012" name="PLoS ONE">
        <title>Gene sets for utilization of primary and secondary nutrition supplies in the distal gut of endangered iberian lynx.</title>
        <authorList>
            <person name="Alcaide M."/>
            <person name="Messina E."/>
            <person name="Richter M."/>
            <person name="Bargiela R."/>
            <person name="Peplies J."/>
            <person name="Huws S.A."/>
            <person name="Newbold C.J."/>
            <person name="Golyshin P.N."/>
            <person name="Simon M.A."/>
            <person name="Lopez G."/>
            <person name="Yakimov M.M."/>
            <person name="Ferrer M."/>
        </authorList>
    </citation>
    <scope>NUCLEOTIDE SEQUENCE</scope>
</reference>
<comment type="caution">
    <text evidence="3">The sequence shown here is derived from an EMBL/GenBank/DDBJ whole genome shotgun (WGS) entry which is preliminary data.</text>
</comment>
<dbReference type="SUPFAM" id="SSF53756">
    <property type="entry name" value="UDP-Glycosyltransferase/glycogen phosphorylase"/>
    <property type="match status" value="1"/>
</dbReference>
<dbReference type="Pfam" id="PF00534">
    <property type="entry name" value="Glycos_transf_1"/>
    <property type="match status" value="1"/>
</dbReference>
<dbReference type="PANTHER" id="PTHR46401">
    <property type="entry name" value="GLYCOSYLTRANSFERASE WBBK-RELATED"/>
    <property type="match status" value="1"/>
</dbReference>
<dbReference type="Gene3D" id="3.40.50.2000">
    <property type="entry name" value="Glycogen Phosphorylase B"/>
    <property type="match status" value="2"/>
</dbReference>
<gene>
    <name evidence="3" type="ORF">EVA_18251</name>
</gene>
<evidence type="ECO:0000259" key="2">
    <source>
        <dbReference type="Pfam" id="PF00534"/>
    </source>
</evidence>
<keyword evidence="1 3" id="KW-0808">Transferase</keyword>